<keyword evidence="3" id="KW-1185">Reference proteome</keyword>
<feature type="chain" id="PRO_5047027346" description="SAF domain-containing protein" evidence="1">
    <location>
        <begin position="30"/>
        <end position="172"/>
    </location>
</feature>
<organism evidence="2 3">
    <name type="scientific">Paenibacillus mendelii</name>
    <dbReference type="NCBI Taxonomy" id="206163"/>
    <lineage>
        <taxon>Bacteria</taxon>
        <taxon>Bacillati</taxon>
        <taxon>Bacillota</taxon>
        <taxon>Bacilli</taxon>
        <taxon>Bacillales</taxon>
        <taxon>Paenibacillaceae</taxon>
        <taxon>Paenibacillus</taxon>
    </lineage>
</organism>
<comment type="caution">
    <text evidence="2">The sequence shown here is derived from an EMBL/GenBank/DDBJ whole genome shotgun (WGS) entry which is preliminary data.</text>
</comment>
<evidence type="ECO:0000256" key="1">
    <source>
        <dbReference type="SAM" id="SignalP"/>
    </source>
</evidence>
<reference evidence="2 3" key="1">
    <citation type="submission" date="2024-09" db="EMBL/GenBank/DDBJ databases">
        <authorList>
            <person name="Sun Q."/>
            <person name="Mori K."/>
        </authorList>
    </citation>
    <scope>NUCLEOTIDE SEQUENCE [LARGE SCALE GENOMIC DNA]</scope>
    <source>
        <strain evidence="2 3">CCM 4839</strain>
    </source>
</reference>
<dbReference type="RefSeq" id="WP_204820054.1">
    <property type="nucleotide sequence ID" value="NZ_JANHOF010000010.1"/>
</dbReference>
<feature type="signal peptide" evidence="1">
    <location>
        <begin position="1"/>
        <end position="29"/>
    </location>
</feature>
<name>A0ABV6J3G7_9BACL</name>
<sequence>MKRLRGMLAIAVVCLGTGLVIGTTWSSQADGEDAITPGSVQDPVVTKSYVEQQVAALVKAELAKQGTGGGEKPDSAASSSQYEVVSVPLGKKLIAKDSAEFVVRAGKAIAYVPDTNGIADLTEGTDITDGKTVPTNHQILIPRGGRGIMSAEGAKAGLVVLVRGAYVLQAQE</sequence>
<dbReference type="Proteomes" id="UP001589818">
    <property type="component" value="Unassembled WGS sequence"/>
</dbReference>
<keyword evidence="1" id="KW-0732">Signal</keyword>
<evidence type="ECO:0000313" key="2">
    <source>
        <dbReference type="EMBL" id="MFC0390424.1"/>
    </source>
</evidence>
<evidence type="ECO:0000313" key="3">
    <source>
        <dbReference type="Proteomes" id="UP001589818"/>
    </source>
</evidence>
<accession>A0ABV6J3G7</accession>
<gene>
    <name evidence="2" type="ORF">ACFFJ8_03435</name>
</gene>
<proteinExistence type="predicted"/>
<protein>
    <recommendedName>
        <fullName evidence="4">SAF domain-containing protein</fullName>
    </recommendedName>
</protein>
<evidence type="ECO:0008006" key="4">
    <source>
        <dbReference type="Google" id="ProtNLM"/>
    </source>
</evidence>
<dbReference type="EMBL" id="JBHLVF010000008">
    <property type="protein sequence ID" value="MFC0390424.1"/>
    <property type="molecule type" value="Genomic_DNA"/>
</dbReference>